<comment type="cofactor">
    <cofactor evidence="1">
        <name>FMN</name>
        <dbReference type="ChEBI" id="CHEBI:58210"/>
    </cofactor>
</comment>
<evidence type="ECO:0000256" key="1">
    <source>
        <dbReference type="ARBA" id="ARBA00001917"/>
    </source>
</evidence>
<evidence type="ECO:0000256" key="5">
    <source>
        <dbReference type="ARBA" id="ARBA00022857"/>
    </source>
</evidence>
<dbReference type="Gene3D" id="3.40.109.10">
    <property type="entry name" value="NADH Oxidase"/>
    <property type="match status" value="1"/>
</dbReference>
<gene>
    <name evidence="8" type="ORF">DN068_06945</name>
</gene>
<dbReference type="AlphaFoldDB" id="A0A2W2AJP4"/>
<dbReference type="GO" id="GO:0016491">
    <property type="term" value="F:oxidoreductase activity"/>
    <property type="evidence" value="ECO:0007669"/>
    <property type="project" value="UniProtKB-KW"/>
</dbReference>
<dbReference type="InterPro" id="IPR029479">
    <property type="entry name" value="Nitroreductase"/>
</dbReference>
<keyword evidence="6" id="KW-0560">Oxidoreductase</keyword>
<evidence type="ECO:0000256" key="3">
    <source>
        <dbReference type="ARBA" id="ARBA00022630"/>
    </source>
</evidence>
<dbReference type="Pfam" id="PF00881">
    <property type="entry name" value="Nitroreductase"/>
    <property type="match status" value="1"/>
</dbReference>
<dbReference type="EMBL" id="QKTW01000010">
    <property type="protein sequence ID" value="PZF73762.1"/>
    <property type="molecule type" value="Genomic_DNA"/>
</dbReference>
<dbReference type="InterPro" id="IPR000415">
    <property type="entry name" value="Nitroreductase-like"/>
</dbReference>
<dbReference type="SUPFAM" id="SSF55469">
    <property type="entry name" value="FMN-dependent nitroreductase-like"/>
    <property type="match status" value="1"/>
</dbReference>
<evidence type="ECO:0000256" key="6">
    <source>
        <dbReference type="ARBA" id="ARBA00023002"/>
    </source>
</evidence>
<keyword evidence="3" id="KW-0285">Flavoprotein</keyword>
<keyword evidence="9" id="KW-1185">Reference proteome</keyword>
<dbReference type="CDD" id="cd02149">
    <property type="entry name" value="NfsB-like"/>
    <property type="match status" value="1"/>
</dbReference>
<evidence type="ECO:0000256" key="2">
    <source>
        <dbReference type="ARBA" id="ARBA00007118"/>
    </source>
</evidence>
<comment type="caution">
    <text evidence="8">The sequence shown here is derived from an EMBL/GenBank/DDBJ whole genome shotgun (WGS) entry which is preliminary data.</text>
</comment>
<name>A0A2W2AJP4_9BACT</name>
<evidence type="ECO:0000313" key="9">
    <source>
        <dbReference type="Proteomes" id="UP000248745"/>
    </source>
</evidence>
<keyword evidence="5" id="KW-0521">NADP</keyword>
<evidence type="ECO:0000259" key="7">
    <source>
        <dbReference type="Pfam" id="PF00881"/>
    </source>
</evidence>
<reference evidence="8 9" key="1">
    <citation type="submission" date="2018-06" db="EMBL/GenBank/DDBJ databases">
        <title>Mucibacter soli gen. nov., sp. nov., a new member of the family Chitinophagaceae producing mucin.</title>
        <authorList>
            <person name="Kim M.-K."/>
            <person name="Park S."/>
            <person name="Kim T.-S."/>
            <person name="Joung Y."/>
            <person name="Han J.-H."/>
            <person name="Kim S.B."/>
        </authorList>
    </citation>
    <scope>NUCLEOTIDE SEQUENCE [LARGE SCALE GENOMIC DNA]</scope>
    <source>
        <strain evidence="8 9">R1-15</strain>
    </source>
</reference>
<feature type="domain" description="Nitroreductase" evidence="7">
    <location>
        <begin position="9"/>
        <end position="183"/>
    </location>
</feature>
<keyword evidence="4" id="KW-0288">FMN</keyword>
<dbReference type="OrthoDB" id="9809288at2"/>
<sequence>MDFLQALNWRYATKRMNGEAVPQEKVDRIVEAARLSASSMGLQPYSIIVVENPELREKIKSVAFNQPQITESSHLLIFAAWTEINESHIQDYIDNIIETRGVPAETLNDFKNTMLRVTDRAQDVNHQWAARQAYIAFGTAIAAAAVEKVDATPMEGFNSDELDALLGLKEKGLKSVTLLPLGYRNEEADFLANAAKVRRASDKLVISLN</sequence>
<evidence type="ECO:0000313" key="8">
    <source>
        <dbReference type="EMBL" id="PZF73762.1"/>
    </source>
</evidence>
<proteinExistence type="inferred from homology"/>
<protein>
    <submittedName>
        <fullName evidence="8">NAD(P)H-dependent oxidoreductase</fullName>
    </submittedName>
</protein>
<accession>A0A2W2AJP4</accession>
<comment type="similarity">
    <text evidence="2">Belongs to the nitroreductase family.</text>
</comment>
<dbReference type="PANTHER" id="PTHR43673">
    <property type="entry name" value="NAD(P)H NITROREDUCTASE YDGI-RELATED"/>
    <property type="match status" value="1"/>
</dbReference>
<dbReference type="InterPro" id="IPR033878">
    <property type="entry name" value="NfsB-like"/>
</dbReference>
<evidence type="ECO:0000256" key="4">
    <source>
        <dbReference type="ARBA" id="ARBA00022643"/>
    </source>
</evidence>
<organism evidence="8 9">
    <name type="scientific">Taibaiella soli</name>
    <dbReference type="NCBI Taxonomy" id="1649169"/>
    <lineage>
        <taxon>Bacteria</taxon>
        <taxon>Pseudomonadati</taxon>
        <taxon>Bacteroidota</taxon>
        <taxon>Chitinophagia</taxon>
        <taxon>Chitinophagales</taxon>
        <taxon>Chitinophagaceae</taxon>
        <taxon>Taibaiella</taxon>
    </lineage>
</organism>
<dbReference type="PANTHER" id="PTHR43673:SF2">
    <property type="entry name" value="NITROREDUCTASE"/>
    <property type="match status" value="1"/>
</dbReference>
<dbReference type="RefSeq" id="WP_110998212.1">
    <property type="nucleotide sequence ID" value="NZ_QKTW01000010.1"/>
</dbReference>
<dbReference type="Proteomes" id="UP000248745">
    <property type="component" value="Unassembled WGS sequence"/>
</dbReference>